<sequence>MEELVKDLIPLPEEEQEFRVLPMVGLGGSRKTTMVSITQLSGIDHMGDDILAEMLLKALMEKRYLIVLDDVRKVEDWHKLTISLPNLQNGSRVIVTTRSDEVAELADLWGNPLRLH</sequence>
<feature type="domain" description="NB-ARC" evidence="1">
    <location>
        <begin position="40"/>
        <end position="105"/>
    </location>
</feature>
<reference evidence="2 3" key="1">
    <citation type="submission" date="2024-11" db="EMBL/GenBank/DDBJ databases">
        <title>Chromosome-level genome assembly of Eucalyptus globulus Labill. provides insights into its genome evolution.</title>
        <authorList>
            <person name="Li X."/>
        </authorList>
    </citation>
    <scope>NUCLEOTIDE SEQUENCE [LARGE SCALE GENOMIC DNA]</scope>
    <source>
        <strain evidence="2">CL2024</strain>
        <tissue evidence="2">Fresh tender leaves</tissue>
    </source>
</reference>
<proteinExistence type="predicted"/>
<dbReference type="PANTHER" id="PTHR23155">
    <property type="entry name" value="DISEASE RESISTANCE PROTEIN RP"/>
    <property type="match status" value="1"/>
</dbReference>
<evidence type="ECO:0000259" key="1">
    <source>
        <dbReference type="Pfam" id="PF00931"/>
    </source>
</evidence>
<gene>
    <name evidence="2" type="ORF">ACJRO7_024351</name>
</gene>
<comment type="caution">
    <text evidence="2">The sequence shown here is derived from an EMBL/GenBank/DDBJ whole genome shotgun (WGS) entry which is preliminary data.</text>
</comment>
<name>A0ABD3K575_EUCGL</name>
<dbReference type="Pfam" id="PF00931">
    <property type="entry name" value="NB-ARC"/>
    <property type="match status" value="1"/>
</dbReference>
<dbReference type="SUPFAM" id="SSF52540">
    <property type="entry name" value="P-loop containing nucleoside triphosphate hydrolases"/>
    <property type="match status" value="1"/>
</dbReference>
<protein>
    <recommendedName>
        <fullName evidence="1">NB-ARC domain-containing protein</fullName>
    </recommendedName>
</protein>
<dbReference type="Gene3D" id="3.40.50.300">
    <property type="entry name" value="P-loop containing nucleotide triphosphate hydrolases"/>
    <property type="match status" value="1"/>
</dbReference>
<dbReference type="InterPro" id="IPR044974">
    <property type="entry name" value="Disease_R_plants"/>
</dbReference>
<dbReference type="AlphaFoldDB" id="A0ABD3K575"/>
<dbReference type="InterPro" id="IPR027417">
    <property type="entry name" value="P-loop_NTPase"/>
</dbReference>
<keyword evidence="3" id="KW-1185">Reference proteome</keyword>
<dbReference type="InterPro" id="IPR002182">
    <property type="entry name" value="NB-ARC"/>
</dbReference>
<evidence type="ECO:0000313" key="2">
    <source>
        <dbReference type="EMBL" id="KAL3735200.1"/>
    </source>
</evidence>
<evidence type="ECO:0000313" key="3">
    <source>
        <dbReference type="Proteomes" id="UP001634007"/>
    </source>
</evidence>
<accession>A0ABD3K575</accession>
<organism evidence="2 3">
    <name type="scientific">Eucalyptus globulus</name>
    <name type="common">Tasmanian blue gum</name>
    <dbReference type="NCBI Taxonomy" id="34317"/>
    <lineage>
        <taxon>Eukaryota</taxon>
        <taxon>Viridiplantae</taxon>
        <taxon>Streptophyta</taxon>
        <taxon>Embryophyta</taxon>
        <taxon>Tracheophyta</taxon>
        <taxon>Spermatophyta</taxon>
        <taxon>Magnoliopsida</taxon>
        <taxon>eudicotyledons</taxon>
        <taxon>Gunneridae</taxon>
        <taxon>Pentapetalae</taxon>
        <taxon>rosids</taxon>
        <taxon>malvids</taxon>
        <taxon>Myrtales</taxon>
        <taxon>Myrtaceae</taxon>
        <taxon>Myrtoideae</taxon>
        <taxon>Eucalypteae</taxon>
        <taxon>Eucalyptus</taxon>
    </lineage>
</organism>
<dbReference type="Proteomes" id="UP001634007">
    <property type="component" value="Unassembled WGS sequence"/>
</dbReference>
<dbReference type="EMBL" id="JBJKBG010000006">
    <property type="protein sequence ID" value="KAL3735200.1"/>
    <property type="molecule type" value="Genomic_DNA"/>
</dbReference>
<dbReference type="PANTHER" id="PTHR23155:SF1205">
    <property type="entry name" value="DISEASE RESISTANCE PROTEIN RPM1"/>
    <property type="match status" value="1"/>
</dbReference>